<organism evidence="7 8">
    <name type="scientific">Taxus chinensis</name>
    <name type="common">Chinese yew</name>
    <name type="synonym">Taxus wallichiana var. chinensis</name>
    <dbReference type="NCBI Taxonomy" id="29808"/>
    <lineage>
        <taxon>Eukaryota</taxon>
        <taxon>Viridiplantae</taxon>
        <taxon>Streptophyta</taxon>
        <taxon>Embryophyta</taxon>
        <taxon>Tracheophyta</taxon>
        <taxon>Spermatophyta</taxon>
        <taxon>Pinopsida</taxon>
        <taxon>Pinidae</taxon>
        <taxon>Conifers II</taxon>
        <taxon>Cupressales</taxon>
        <taxon>Taxaceae</taxon>
        <taxon>Taxus</taxon>
    </lineage>
</organism>
<dbReference type="OMA" id="DNGHACK"/>
<dbReference type="InterPro" id="IPR001881">
    <property type="entry name" value="EGF-like_Ca-bd_dom"/>
</dbReference>
<keyword evidence="8" id="KW-1185">Reference proteome</keyword>
<protein>
    <recommendedName>
        <fullName evidence="6">EGF-like domain-containing protein</fullName>
    </recommendedName>
</protein>
<sequence>DSVACKSACINQYDPEYCNTYGCCEAGIPPSRRMVNFTGGGNCGFSTILDPLTWTLRKNELGIYARGCYGLRLDWSISRSNCSQAKGTSSYSCADKAECINKEKVLVRNTPDNGHACKCLRGYEGDGYSNGTSCMDVDECRHTDSNQCVEPQKGGICHNFPGSYNCSCAKHYIGDGFKNGTRCESK</sequence>
<evidence type="ECO:0000256" key="2">
    <source>
        <dbReference type="ARBA" id="ARBA00022729"/>
    </source>
</evidence>
<dbReference type="GO" id="GO:0005509">
    <property type="term" value="F:calcium ion binding"/>
    <property type="evidence" value="ECO:0007669"/>
    <property type="project" value="InterPro"/>
</dbReference>
<evidence type="ECO:0000256" key="4">
    <source>
        <dbReference type="ARBA" id="ARBA00023157"/>
    </source>
</evidence>
<evidence type="ECO:0000256" key="3">
    <source>
        <dbReference type="ARBA" id="ARBA00022737"/>
    </source>
</evidence>
<keyword evidence="3" id="KW-0677">Repeat</keyword>
<evidence type="ECO:0000256" key="1">
    <source>
        <dbReference type="ARBA" id="ARBA00022536"/>
    </source>
</evidence>
<accession>A0AA38FQJ5</accession>
<dbReference type="InterPro" id="IPR000742">
    <property type="entry name" value="EGF"/>
</dbReference>
<evidence type="ECO:0000313" key="7">
    <source>
        <dbReference type="EMBL" id="KAH9307583.1"/>
    </source>
</evidence>
<keyword evidence="4" id="KW-1015">Disulfide bond</keyword>
<reference evidence="7 8" key="1">
    <citation type="journal article" date="2021" name="Nat. Plants">
        <title>The Taxus genome provides insights into paclitaxel biosynthesis.</title>
        <authorList>
            <person name="Xiong X."/>
            <person name="Gou J."/>
            <person name="Liao Q."/>
            <person name="Li Y."/>
            <person name="Zhou Q."/>
            <person name="Bi G."/>
            <person name="Li C."/>
            <person name="Du R."/>
            <person name="Wang X."/>
            <person name="Sun T."/>
            <person name="Guo L."/>
            <person name="Liang H."/>
            <person name="Lu P."/>
            <person name="Wu Y."/>
            <person name="Zhang Z."/>
            <person name="Ro D.K."/>
            <person name="Shang Y."/>
            <person name="Huang S."/>
            <person name="Yan J."/>
        </authorList>
    </citation>
    <scope>NUCLEOTIDE SEQUENCE [LARGE SCALE GENOMIC DNA]</scope>
    <source>
        <strain evidence="7">Ta-2019</strain>
    </source>
</reference>
<dbReference type="PROSITE" id="PS00010">
    <property type="entry name" value="ASX_HYDROXYL"/>
    <property type="match status" value="1"/>
</dbReference>
<dbReference type="SMART" id="SM00181">
    <property type="entry name" value="EGF"/>
    <property type="match status" value="2"/>
</dbReference>
<proteinExistence type="predicted"/>
<gene>
    <name evidence="7" type="ORF">KI387_035494</name>
</gene>
<dbReference type="AlphaFoldDB" id="A0AA38FQJ5"/>
<dbReference type="Gene3D" id="2.10.25.10">
    <property type="entry name" value="Laminin"/>
    <property type="match status" value="2"/>
</dbReference>
<dbReference type="EMBL" id="JAHRHJ020000007">
    <property type="protein sequence ID" value="KAH9307583.1"/>
    <property type="molecule type" value="Genomic_DNA"/>
</dbReference>
<dbReference type="InterPro" id="IPR049883">
    <property type="entry name" value="NOTCH1_EGF-like"/>
</dbReference>
<dbReference type="InterPro" id="IPR000152">
    <property type="entry name" value="EGF-type_Asp/Asn_hydroxyl_site"/>
</dbReference>
<evidence type="ECO:0000313" key="8">
    <source>
        <dbReference type="Proteomes" id="UP000824469"/>
    </source>
</evidence>
<comment type="caution">
    <text evidence="7">The sequence shown here is derived from an EMBL/GenBank/DDBJ whole genome shotgun (WGS) entry which is preliminary data.</text>
</comment>
<dbReference type="FunFam" id="2.10.25.10:FF:000038">
    <property type="entry name" value="Fibrillin 2"/>
    <property type="match status" value="1"/>
</dbReference>
<dbReference type="Proteomes" id="UP000824469">
    <property type="component" value="Unassembled WGS sequence"/>
</dbReference>
<evidence type="ECO:0000259" key="6">
    <source>
        <dbReference type="PROSITE" id="PS50026"/>
    </source>
</evidence>
<comment type="caution">
    <text evidence="5">Lacks conserved residue(s) required for the propagation of feature annotation.</text>
</comment>
<feature type="domain" description="EGF-like" evidence="6">
    <location>
        <begin position="136"/>
        <end position="184"/>
    </location>
</feature>
<feature type="non-terminal residue" evidence="7">
    <location>
        <position position="1"/>
    </location>
</feature>
<name>A0AA38FQJ5_TAXCH</name>
<dbReference type="SUPFAM" id="SSF57196">
    <property type="entry name" value="EGF/Laminin"/>
    <property type="match status" value="1"/>
</dbReference>
<dbReference type="PROSITE" id="PS50026">
    <property type="entry name" value="EGF_3"/>
    <property type="match status" value="1"/>
</dbReference>
<dbReference type="SMART" id="SM00179">
    <property type="entry name" value="EGF_CA"/>
    <property type="match status" value="1"/>
</dbReference>
<dbReference type="CDD" id="cd00054">
    <property type="entry name" value="EGF_CA"/>
    <property type="match status" value="1"/>
</dbReference>
<evidence type="ECO:0000256" key="5">
    <source>
        <dbReference type="PROSITE-ProRule" id="PRU00076"/>
    </source>
</evidence>
<keyword evidence="1 5" id="KW-0245">EGF-like domain</keyword>
<dbReference type="Pfam" id="PF07645">
    <property type="entry name" value="EGF_CA"/>
    <property type="match status" value="1"/>
</dbReference>
<feature type="non-terminal residue" evidence="7">
    <location>
        <position position="186"/>
    </location>
</feature>
<keyword evidence="2" id="KW-0732">Signal</keyword>